<protein>
    <submittedName>
        <fullName evidence="1">Uncharacterized protein</fullName>
    </submittedName>
</protein>
<sequence length="127" mass="13826">MENAIVGYVLQAGNVLEKMALELLNSPKWKIVLSDGETVGGLVAICWKLVPVKLGGTPESLANGSVGDTLERESGVNIIEIKLKMLEIRIIGETWETEMEITKTGIDEEMMEITKTVKVLEIGIGDV</sequence>
<keyword evidence="2" id="KW-1185">Reference proteome</keyword>
<dbReference type="EMBL" id="JAXCGZ010021989">
    <property type="protein sequence ID" value="KAK7040074.1"/>
    <property type="molecule type" value="Genomic_DNA"/>
</dbReference>
<dbReference type="AlphaFoldDB" id="A0AAN8WH91"/>
<organism evidence="1 2">
    <name type="scientific">Halocaridina rubra</name>
    <name type="common">Hawaiian red shrimp</name>
    <dbReference type="NCBI Taxonomy" id="373956"/>
    <lineage>
        <taxon>Eukaryota</taxon>
        <taxon>Metazoa</taxon>
        <taxon>Ecdysozoa</taxon>
        <taxon>Arthropoda</taxon>
        <taxon>Crustacea</taxon>
        <taxon>Multicrustacea</taxon>
        <taxon>Malacostraca</taxon>
        <taxon>Eumalacostraca</taxon>
        <taxon>Eucarida</taxon>
        <taxon>Decapoda</taxon>
        <taxon>Pleocyemata</taxon>
        <taxon>Caridea</taxon>
        <taxon>Atyoidea</taxon>
        <taxon>Atyidae</taxon>
        <taxon>Halocaridina</taxon>
    </lineage>
</organism>
<evidence type="ECO:0000313" key="2">
    <source>
        <dbReference type="Proteomes" id="UP001381693"/>
    </source>
</evidence>
<name>A0AAN8WH91_HALRR</name>
<accession>A0AAN8WH91</accession>
<comment type="caution">
    <text evidence="1">The sequence shown here is derived from an EMBL/GenBank/DDBJ whole genome shotgun (WGS) entry which is preliminary data.</text>
</comment>
<gene>
    <name evidence="1" type="ORF">SK128_022931</name>
</gene>
<reference evidence="1 2" key="1">
    <citation type="submission" date="2023-11" db="EMBL/GenBank/DDBJ databases">
        <title>Halocaridina rubra genome assembly.</title>
        <authorList>
            <person name="Smith C."/>
        </authorList>
    </citation>
    <scope>NUCLEOTIDE SEQUENCE [LARGE SCALE GENOMIC DNA]</scope>
    <source>
        <strain evidence="1">EP-1</strain>
        <tissue evidence="1">Whole</tissue>
    </source>
</reference>
<dbReference type="Proteomes" id="UP001381693">
    <property type="component" value="Unassembled WGS sequence"/>
</dbReference>
<proteinExistence type="predicted"/>
<evidence type="ECO:0000313" key="1">
    <source>
        <dbReference type="EMBL" id="KAK7040074.1"/>
    </source>
</evidence>